<sequence>MCFSDFRQDADSFKDKIGGFKKSIKGTTELVFFNAPHEIPPASCISNTENGVSILKGGRSWWFCDESNDFNSRTECEEANGFESSVNAINQAFKTQGPFDGILGFSQGGAMAALICALKEHQAFMHDFHFVVLIAGFQSRSKCHQYLYTKPINIQSLHIIGENDSCVSKDRSEVLIPLFKSSSVVYHEGGHFIPSKSNNLCEDVVFHLRLNIASVTQAIPQTNKDSVLDRTEKLRNRWGFIIVMGGAHKYRRFIKEYW</sequence>
<dbReference type="InterPro" id="IPR029058">
    <property type="entry name" value="AB_hydrolase_fold"/>
</dbReference>
<comment type="similarity">
    <text evidence="1">Belongs to the LovG family.</text>
</comment>
<dbReference type="AlphaFoldDB" id="A0A8X6HUN7"/>
<dbReference type="EMBL" id="BMAO01002562">
    <property type="protein sequence ID" value="GFQ81662.1"/>
    <property type="molecule type" value="Genomic_DNA"/>
</dbReference>
<name>A0A8X6HUN7_TRICU</name>
<dbReference type="Gene3D" id="3.40.50.1820">
    <property type="entry name" value="alpha/beta hydrolase"/>
    <property type="match status" value="1"/>
</dbReference>
<dbReference type="InterPro" id="IPR050593">
    <property type="entry name" value="LovG"/>
</dbReference>
<dbReference type="FunFam" id="3.40.50.1820:FF:000073">
    <property type="entry name" value="esterase OVCA2 isoform X6"/>
    <property type="match status" value="1"/>
</dbReference>
<evidence type="ECO:0000259" key="3">
    <source>
        <dbReference type="Pfam" id="PF03959"/>
    </source>
</evidence>
<dbReference type="SUPFAM" id="SSF53474">
    <property type="entry name" value="alpha/beta-Hydrolases"/>
    <property type="match status" value="1"/>
</dbReference>
<dbReference type="PANTHER" id="PTHR48070:SF6">
    <property type="entry name" value="ESTERASE OVCA2"/>
    <property type="match status" value="1"/>
</dbReference>
<proteinExistence type="inferred from homology"/>
<dbReference type="Pfam" id="PF03959">
    <property type="entry name" value="FSH1"/>
    <property type="match status" value="1"/>
</dbReference>
<accession>A0A8X6HUN7</accession>
<dbReference type="GO" id="GO:0005634">
    <property type="term" value="C:nucleus"/>
    <property type="evidence" value="ECO:0007669"/>
    <property type="project" value="TreeGrafter"/>
</dbReference>
<dbReference type="PANTHER" id="PTHR48070">
    <property type="entry name" value="ESTERASE OVCA2"/>
    <property type="match status" value="1"/>
</dbReference>
<feature type="domain" description="Serine hydrolase" evidence="3">
    <location>
        <begin position="2"/>
        <end position="199"/>
    </location>
</feature>
<keyword evidence="5" id="KW-1185">Reference proteome</keyword>
<evidence type="ECO:0000313" key="4">
    <source>
        <dbReference type="EMBL" id="GFQ81662.1"/>
    </source>
</evidence>
<keyword evidence="2" id="KW-0378">Hydrolase</keyword>
<evidence type="ECO:0000256" key="1">
    <source>
        <dbReference type="ARBA" id="ARBA00005863"/>
    </source>
</evidence>
<gene>
    <name evidence="4" type="primary">ovca2</name>
    <name evidence="4" type="ORF">TNCT_434011</name>
</gene>
<evidence type="ECO:0000313" key="5">
    <source>
        <dbReference type="Proteomes" id="UP000887116"/>
    </source>
</evidence>
<dbReference type="Proteomes" id="UP000887116">
    <property type="component" value="Unassembled WGS sequence"/>
</dbReference>
<evidence type="ECO:0000256" key="2">
    <source>
        <dbReference type="ARBA" id="ARBA00022801"/>
    </source>
</evidence>
<dbReference type="GO" id="GO:0005737">
    <property type="term" value="C:cytoplasm"/>
    <property type="evidence" value="ECO:0007669"/>
    <property type="project" value="TreeGrafter"/>
</dbReference>
<dbReference type="InterPro" id="IPR005645">
    <property type="entry name" value="FSH-like_dom"/>
</dbReference>
<organism evidence="4 5">
    <name type="scientific">Trichonephila clavata</name>
    <name type="common">Joro spider</name>
    <name type="synonym">Nephila clavata</name>
    <dbReference type="NCBI Taxonomy" id="2740835"/>
    <lineage>
        <taxon>Eukaryota</taxon>
        <taxon>Metazoa</taxon>
        <taxon>Ecdysozoa</taxon>
        <taxon>Arthropoda</taxon>
        <taxon>Chelicerata</taxon>
        <taxon>Arachnida</taxon>
        <taxon>Araneae</taxon>
        <taxon>Araneomorphae</taxon>
        <taxon>Entelegynae</taxon>
        <taxon>Araneoidea</taxon>
        <taxon>Nephilidae</taxon>
        <taxon>Trichonephila</taxon>
    </lineage>
</organism>
<dbReference type="OrthoDB" id="414698at2759"/>
<dbReference type="GO" id="GO:0016787">
    <property type="term" value="F:hydrolase activity"/>
    <property type="evidence" value="ECO:0007669"/>
    <property type="project" value="UniProtKB-KW"/>
</dbReference>
<protein>
    <submittedName>
        <fullName evidence="4">Esterase OVCA2</fullName>
    </submittedName>
</protein>
<reference evidence="4" key="1">
    <citation type="submission" date="2020-07" db="EMBL/GenBank/DDBJ databases">
        <title>Multicomponent nature underlies the extraordinary mechanical properties of spider dragline silk.</title>
        <authorList>
            <person name="Kono N."/>
            <person name="Nakamura H."/>
            <person name="Mori M."/>
            <person name="Yoshida Y."/>
            <person name="Ohtoshi R."/>
            <person name="Malay A.D."/>
            <person name="Moran D.A.P."/>
            <person name="Tomita M."/>
            <person name="Numata K."/>
            <person name="Arakawa K."/>
        </authorList>
    </citation>
    <scope>NUCLEOTIDE SEQUENCE</scope>
</reference>
<comment type="caution">
    <text evidence="4">The sequence shown here is derived from an EMBL/GenBank/DDBJ whole genome shotgun (WGS) entry which is preliminary data.</text>
</comment>